<reference evidence="1 2" key="1">
    <citation type="submission" date="2018-06" db="EMBL/GenBank/DDBJ databases">
        <authorList>
            <consortium name="Pathogen Informatics"/>
            <person name="Doyle S."/>
        </authorList>
    </citation>
    <scope>NUCLEOTIDE SEQUENCE [LARGE SCALE GENOMIC DNA]</scope>
    <source>
        <strain evidence="1 2">NCTC10738</strain>
    </source>
</reference>
<proteinExistence type="predicted"/>
<dbReference type="PANTHER" id="PTHR43102:SF2">
    <property type="entry name" value="GAF DOMAIN-CONTAINING PROTEIN"/>
    <property type="match status" value="1"/>
</dbReference>
<protein>
    <submittedName>
        <fullName evidence="1">Predicted periplasmic ligand-binding sensor domain</fullName>
    </submittedName>
</protein>
<dbReference type="PANTHER" id="PTHR43102">
    <property type="entry name" value="SLR1143 PROTEIN"/>
    <property type="match status" value="1"/>
</dbReference>
<dbReference type="AlphaFoldDB" id="A0A379Z182"/>
<name>A0A379Z182_9GAMM</name>
<gene>
    <name evidence="1" type="ORF">NCTC10738_00789</name>
</gene>
<dbReference type="EMBL" id="UGYO01000001">
    <property type="protein sequence ID" value="SUI53411.1"/>
    <property type="molecule type" value="Genomic_DNA"/>
</dbReference>
<dbReference type="RefSeq" id="WP_221051529.1">
    <property type="nucleotide sequence ID" value="NZ_AP024609.1"/>
</dbReference>
<keyword evidence="2" id="KW-1185">Reference proteome</keyword>
<evidence type="ECO:0000313" key="1">
    <source>
        <dbReference type="EMBL" id="SUI53411.1"/>
    </source>
</evidence>
<dbReference type="Proteomes" id="UP000254069">
    <property type="component" value="Unassembled WGS sequence"/>
</dbReference>
<evidence type="ECO:0000313" key="2">
    <source>
        <dbReference type="Proteomes" id="UP000254069"/>
    </source>
</evidence>
<organism evidence="1 2">
    <name type="scientific">Shewanella algae</name>
    <dbReference type="NCBI Taxonomy" id="38313"/>
    <lineage>
        <taxon>Bacteria</taxon>
        <taxon>Pseudomonadati</taxon>
        <taxon>Pseudomonadota</taxon>
        <taxon>Gammaproteobacteria</taxon>
        <taxon>Alteromonadales</taxon>
        <taxon>Shewanellaceae</taxon>
        <taxon>Shewanella</taxon>
    </lineage>
</organism>
<accession>A0A379Z182</accession>
<sequence length="90" mass="10368">MPRPPKPLDEPLRLATLQGLGVLDTEAEERFDRISRMAQRLFEVPICLVSLVDAKRQWFKSSLGKVRISPRGLLFCREWLTQQLAFKASD</sequence>